<feature type="transmembrane region" description="Helical" evidence="7">
    <location>
        <begin position="189"/>
        <end position="210"/>
    </location>
</feature>
<evidence type="ECO:0000313" key="10">
    <source>
        <dbReference type="Proteomes" id="UP000595917"/>
    </source>
</evidence>
<dbReference type="SUPFAM" id="SSF161098">
    <property type="entry name" value="MetI-like"/>
    <property type="match status" value="1"/>
</dbReference>
<dbReference type="Gene3D" id="1.10.3720.10">
    <property type="entry name" value="MetI-like"/>
    <property type="match status" value="1"/>
</dbReference>
<protein>
    <submittedName>
        <fullName evidence="9">Carbohydrate ABC transporter permease</fullName>
    </submittedName>
</protein>
<dbReference type="RefSeq" id="WP_215625930.1">
    <property type="nucleotide sequence ID" value="NZ_CP067089.2"/>
</dbReference>
<feature type="transmembrane region" description="Helical" evidence="7">
    <location>
        <begin position="138"/>
        <end position="160"/>
    </location>
</feature>
<evidence type="ECO:0000256" key="4">
    <source>
        <dbReference type="ARBA" id="ARBA00022692"/>
    </source>
</evidence>
<feature type="transmembrane region" description="Helical" evidence="7">
    <location>
        <begin position="246"/>
        <end position="264"/>
    </location>
</feature>
<dbReference type="Proteomes" id="UP000595917">
    <property type="component" value="Chromosome"/>
</dbReference>
<evidence type="ECO:0000256" key="5">
    <source>
        <dbReference type="ARBA" id="ARBA00022989"/>
    </source>
</evidence>
<evidence type="ECO:0000259" key="8">
    <source>
        <dbReference type="PROSITE" id="PS50928"/>
    </source>
</evidence>
<feature type="transmembrane region" description="Helical" evidence="7">
    <location>
        <begin position="12"/>
        <end position="33"/>
    </location>
</feature>
<feature type="transmembrane region" description="Helical" evidence="7">
    <location>
        <begin position="77"/>
        <end position="100"/>
    </location>
</feature>
<dbReference type="PANTHER" id="PTHR32243:SF18">
    <property type="entry name" value="INNER MEMBRANE ABC TRANSPORTER PERMEASE PROTEIN YCJP"/>
    <property type="match status" value="1"/>
</dbReference>
<evidence type="ECO:0000256" key="7">
    <source>
        <dbReference type="RuleBase" id="RU363032"/>
    </source>
</evidence>
<evidence type="ECO:0000313" key="9">
    <source>
        <dbReference type="EMBL" id="QQO08624.1"/>
    </source>
</evidence>
<keyword evidence="6 7" id="KW-0472">Membrane</keyword>
<organism evidence="9 10">
    <name type="scientific">Breznakiella homolactica</name>
    <dbReference type="NCBI Taxonomy" id="2798577"/>
    <lineage>
        <taxon>Bacteria</taxon>
        <taxon>Pseudomonadati</taxon>
        <taxon>Spirochaetota</taxon>
        <taxon>Spirochaetia</taxon>
        <taxon>Spirochaetales</taxon>
        <taxon>Breznakiellaceae</taxon>
        <taxon>Breznakiella</taxon>
    </lineage>
</organism>
<keyword evidence="2 7" id="KW-0813">Transport</keyword>
<keyword evidence="3" id="KW-1003">Cell membrane</keyword>
<accession>A0A7T7XLI8</accession>
<dbReference type="InterPro" id="IPR000515">
    <property type="entry name" value="MetI-like"/>
</dbReference>
<proteinExistence type="inferred from homology"/>
<keyword evidence="5 7" id="KW-1133">Transmembrane helix</keyword>
<evidence type="ECO:0000256" key="2">
    <source>
        <dbReference type="ARBA" id="ARBA00022448"/>
    </source>
</evidence>
<dbReference type="AlphaFoldDB" id="A0A7T7XLI8"/>
<dbReference type="InterPro" id="IPR035906">
    <property type="entry name" value="MetI-like_sf"/>
</dbReference>
<evidence type="ECO:0000256" key="3">
    <source>
        <dbReference type="ARBA" id="ARBA00022475"/>
    </source>
</evidence>
<dbReference type="GO" id="GO:0005886">
    <property type="term" value="C:plasma membrane"/>
    <property type="evidence" value="ECO:0007669"/>
    <property type="project" value="UniProtKB-SubCell"/>
</dbReference>
<keyword evidence="10" id="KW-1185">Reference proteome</keyword>
<feature type="domain" description="ABC transmembrane type-1" evidence="8">
    <location>
        <begin position="73"/>
        <end position="264"/>
    </location>
</feature>
<dbReference type="GO" id="GO:0055085">
    <property type="term" value="P:transmembrane transport"/>
    <property type="evidence" value="ECO:0007669"/>
    <property type="project" value="InterPro"/>
</dbReference>
<gene>
    <name evidence="9" type="ORF">JFL75_17085</name>
</gene>
<name>A0A7T7XLI8_9SPIR</name>
<dbReference type="PANTHER" id="PTHR32243">
    <property type="entry name" value="MALTOSE TRANSPORT SYSTEM PERMEASE-RELATED"/>
    <property type="match status" value="1"/>
</dbReference>
<dbReference type="KEGG" id="bhc:JFL75_17085"/>
<dbReference type="PROSITE" id="PS50928">
    <property type="entry name" value="ABC_TM1"/>
    <property type="match status" value="1"/>
</dbReference>
<dbReference type="InterPro" id="IPR050901">
    <property type="entry name" value="BP-dep_ABC_trans_perm"/>
</dbReference>
<dbReference type="EMBL" id="CP067089">
    <property type="protein sequence ID" value="QQO08624.1"/>
    <property type="molecule type" value="Genomic_DNA"/>
</dbReference>
<reference evidence="9" key="1">
    <citation type="submission" date="2021-01" db="EMBL/GenBank/DDBJ databases">
        <title>Description of Breznakiella homolactica.</title>
        <authorList>
            <person name="Song Y."/>
            <person name="Brune A."/>
        </authorList>
    </citation>
    <scope>NUCLEOTIDE SEQUENCE</scope>
    <source>
        <strain evidence="9">RmG30</strain>
    </source>
</reference>
<evidence type="ECO:0000256" key="6">
    <source>
        <dbReference type="ARBA" id="ARBA00023136"/>
    </source>
</evidence>
<dbReference type="CDD" id="cd06261">
    <property type="entry name" value="TM_PBP2"/>
    <property type="match status" value="1"/>
</dbReference>
<comment type="similarity">
    <text evidence="7">Belongs to the binding-protein-dependent transport system permease family.</text>
</comment>
<evidence type="ECO:0000256" key="1">
    <source>
        <dbReference type="ARBA" id="ARBA00004651"/>
    </source>
</evidence>
<sequence>MTKSQRYTIKSIGVHTLAILALIPVLFPIYWLIVSALQDPQSIISIPPRLFPKGFSLYFVRKVFGEFGIGRFLFNSVFLSVTSTFLTLVVACLAAFSYIAYKFRFRETFSKLVLFVYMFPQILIIIPIYLLMTRMHLINTFTGLMLCYIAFELPICIWTMQSYFETIPRDLVDAAEIDGLSRIRTLWHVFLPVALPGLAASGIMTFIGIWNNFLLANTLLIDETKKTLPVVIADFASRDNMMQGDVLAASLVVCIPSFFFALFAQKYLVGGLTSGAVKA</sequence>
<comment type="subcellular location">
    <subcellularLocation>
        <location evidence="1 7">Cell membrane</location>
        <topology evidence="1 7">Multi-pass membrane protein</topology>
    </subcellularLocation>
</comment>
<feature type="transmembrane region" description="Helical" evidence="7">
    <location>
        <begin position="112"/>
        <end position="132"/>
    </location>
</feature>
<dbReference type="Pfam" id="PF00528">
    <property type="entry name" value="BPD_transp_1"/>
    <property type="match status" value="1"/>
</dbReference>
<keyword evidence="4 7" id="KW-0812">Transmembrane</keyword>